<dbReference type="InParanoid" id="F1M348"/>
<name>F1M348_RAT</name>
<dbReference type="InterPro" id="IPR043504">
    <property type="entry name" value="Peptidase_S1_PA_chymotrypsin"/>
</dbReference>
<accession>F1M348</accession>
<keyword evidence="9" id="KW-1185">Reference proteome</keyword>
<dbReference type="eggNOG" id="KOG3627">
    <property type="taxonomic scope" value="Eukaryota"/>
</dbReference>
<dbReference type="GO" id="GO:1902492">
    <property type="term" value="P:positive regulation of sperm capacitation"/>
    <property type="evidence" value="ECO:0000266"/>
    <property type="project" value="RGD"/>
</dbReference>
<dbReference type="GO" id="GO:0001675">
    <property type="term" value="P:acrosome assembly"/>
    <property type="evidence" value="ECO:0000266"/>
    <property type="project" value="RGD"/>
</dbReference>
<evidence type="ECO:0000313" key="10">
    <source>
        <dbReference type="RGD" id="2323781"/>
    </source>
</evidence>
<dbReference type="RGD" id="2323781">
    <property type="gene designation" value="Tmprss12"/>
</dbReference>
<reference evidence="8" key="3">
    <citation type="submission" date="2025-09" db="UniProtKB">
        <authorList>
            <consortium name="Ensembl"/>
        </authorList>
    </citation>
    <scope>IDENTIFICATION</scope>
    <source>
        <strain evidence="8">Brown Norway</strain>
    </source>
</reference>
<dbReference type="FunCoup" id="F1M348">
    <property type="interactions" value="44"/>
</dbReference>
<dbReference type="Pfam" id="PF00089">
    <property type="entry name" value="Trypsin"/>
    <property type="match status" value="1"/>
</dbReference>
<keyword evidence="3 5" id="KW-0720">Serine protease</keyword>
<dbReference type="VEuPathDB" id="HostDB:ENSRNOG00000031099"/>
<dbReference type="Bgee" id="ENSRNOG00000031099">
    <property type="expression patterns" value="Expressed in testis and 12 other cell types or tissues"/>
</dbReference>
<proteinExistence type="predicted"/>
<dbReference type="InterPro" id="IPR001314">
    <property type="entry name" value="Peptidase_S1A"/>
</dbReference>
<dbReference type="Proteomes" id="UP000002494">
    <property type="component" value="Chromosome 7"/>
</dbReference>
<dbReference type="InterPro" id="IPR018114">
    <property type="entry name" value="TRYPSIN_HIS"/>
</dbReference>
<gene>
    <name evidence="8 10" type="primary">Tmprss12</name>
</gene>
<dbReference type="GeneTree" id="ENSGT00940000161878"/>
<dbReference type="Gene3D" id="2.40.10.10">
    <property type="entry name" value="Trypsin-like serine proteases"/>
    <property type="match status" value="2"/>
</dbReference>
<dbReference type="InterPro" id="IPR033116">
    <property type="entry name" value="TRYPSIN_SER"/>
</dbReference>
<dbReference type="InterPro" id="IPR001254">
    <property type="entry name" value="Trypsin_dom"/>
</dbReference>
<dbReference type="PaxDb" id="10116-ENSRNOP00000047802"/>
<dbReference type="GO" id="GO:0007283">
    <property type="term" value="P:spermatogenesis"/>
    <property type="evidence" value="ECO:0000266"/>
    <property type="project" value="RGD"/>
</dbReference>
<dbReference type="SMART" id="SM00020">
    <property type="entry name" value="Tryp_SPc"/>
    <property type="match status" value="1"/>
</dbReference>
<dbReference type="PROSITE" id="PS00135">
    <property type="entry name" value="TRYPSIN_SER"/>
    <property type="match status" value="1"/>
</dbReference>
<feature type="region of interest" description="Disordered" evidence="6">
    <location>
        <begin position="118"/>
        <end position="141"/>
    </location>
</feature>
<organism evidence="8 9">
    <name type="scientific">Rattus norvegicus</name>
    <name type="common">Rat</name>
    <dbReference type="NCBI Taxonomy" id="10116"/>
    <lineage>
        <taxon>Eukaryota</taxon>
        <taxon>Metazoa</taxon>
        <taxon>Chordata</taxon>
        <taxon>Craniata</taxon>
        <taxon>Vertebrata</taxon>
        <taxon>Euteleostomi</taxon>
        <taxon>Mammalia</taxon>
        <taxon>Eutheria</taxon>
        <taxon>Euarchontoglires</taxon>
        <taxon>Glires</taxon>
        <taxon>Rodentia</taxon>
        <taxon>Myomorpha</taxon>
        <taxon>Muroidea</taxon>
        <taxon>Muridae</taxon>
        <taxon>Murinae</taxon>
        <taxon>Rattus</taxon>
    </lineage>
</organism>
<dbReference type="InterPro" id="IPR009003">
    <property type="entry name" value="Peptidase_S1_PA"/>
</dbReference>
<dbReference type="AlphaFoldDB" id="F1M348"/>
<dbReference type="GO" id="GO:0001669">
    <property type="term" value="C:acrosomal vesicle"/>
    <property type="evidence" value="ECO:0000266"/>
    <property type="project" value="RGD"/>
</dbReference>
<evidence type="ECO:0000259" key="7">
    <source>
        <dbReference type="PROSITE" id="PS50240"/>
    </source>
</evidence>
<dbReference type="SUPFAM" id="SSF50494">
    <property type="entry name" value="Trypsin-like serine proteases"/>
    <property type="match status" value="1"/>
</dbReference>
<evidence type="ECO:0000256" key="3">
    <source>
        <dbReference type="ARBA" id="ARBA00022825"/>
    </source>
</evidence>
<evidence type="ECO:0000313" key="9">
    <source>
        <dbReference type="Proteomes" id="UP000002494"/>
    </source>
</evidence>
<keyword evidence="2 5" id="KW-0378">Hydrolase</keyword>
<protein>
    <submittedName>
        <fullName evidence="8">Transmembrane serine protease 12</fullName>
    </submittedName>
</protein>
<evidence type="ECO:0000256" key="1">
    <source>
        <dbReference type="ARBA" id="ARBA00022670"/>
    </source>
</evidence>
<feature type="domain" description="Peptidase S1" evidence="7">
    <location>
        <begin position="156"/>
        <end position="396"/>
    </location>
</feature>
<dbReference type="CDD" id="cd00190">
    <property type="entry name" value="Tryp_SPc"/>
    <property type="match status" value="1"/>
</dbReference>
<dbReference type="GO" id="GO:0004252">
    <property type="term" value="F:serine-type endopeptidase activity"/>
    <property type="evidence" value="ECO:0007669"/>
    <property type="project" value="InterPro"/>
</dbReference>
<dbReference type="GO" id="GO:0008236">
    <property type="term" value="F:serine-type peptidase activity"/>
    <property type="evidence" value="ECO:0000318"/>
    <property type="project" value="GO_Central"/>
</dbReference>
<dbReference type="CTD" id="283471"/>
<evidence type="ECO:0000256" key="6">
    <source>
        <dbReference type="SAM" id="MobiDB-lite"/>
    </source>
</evidence>
<dbReference type="HOGENOM" id="CLU_006842_0_4_1"/>
<evidence type="ECO:0000313" key="8">
    <source>
        <dbReference type="Ensembl" id="ENSRNOP00000047802.7"/>
    </source>
</evidence>
<dbReference type="PROSITE" id="PS50240">
    <property type="entry name" value="TRYPSIN_DOM"/>
    <property type="match status" value="1"/>
</dbReference>
<keyword evidence="1 5" id="KW-0645">Protease</keyword>
<dbReference type="GO" id="GO:0007339">
    <property type="term" value="P:binding of sperm to zona pellucida"/>
    <property type="evidence" value="ECO:0000266"/>
    <property type="project" value="RGD"/>
</dbReference>
<dbReference type="OMA" id="HEAEVHY"/>
<dbReference type="Ensembl" id="ENSRNOT00000041938.7">
    <property type="protein sequence ID" value="ENSRNOP00000047802.7"/>
    <property type="gene ID" value="ENSRNOG00000031099.7"/>
</dbReference>
<evidence type="ECO:0000256" key="5">
    <source>
        <dbReference type="RuleBase" id="RU363034"/>
    </source>
</evidence>
<dbReference type="GO" id="GO:0016485">
    <property type="term" value="P:protein processing"/>
    <property type="evidence" value="ECO:0000266"/>
    <property type="project" value="RGD"/>
</dbReference>
<evidence type="ECO:0000256" key="4">
    <source>
        <dbReference type="ARBA" id="ARBA00023157"/>
    </source>
</evidence>
<dbReference type="STRING" id="10116.ENSRNOP00000047802"/>
<dbReference type="PROSITE" id="PS00134">
    <property type="entry name" value="TRYPSIN_HIS"/>
    <property type="match status" value="1"/>
</dbReference>
<reference evidence="8" key="1">
    <citation type="submission" date="2024-01" db="EMBL/GenBank/DDBJ databases">
        <title>GRCr8: a new rat reference genome assembly contstructed from accurate long reads and long range scaffolding.</title>
        <authorList>
            <person name="Doris P.A."/>
            <person name="Kalbfleisch T."/>
            <person name="Li K."/>
            <person name="Howe K."/>
            <person name="Wood J."/>
        </authorList>
    </citation>
    <scope>NUCLEOTIDE SEQUENCE [LARGE SCALE GENOMIC DNA]</scope>
    <source>
        <strain evidence="8">Brown Norway</strain>
    </source>
</reference>
<reference evidence="8" key="2">
    <citation type="submission" date="2025-08" db="UniProtKB">
        <authorList>
            <consortium name="Ensembl"/>
        </authorList>
    </citation>
    <scope>IDENTIFICATION</scope>
    <source>
        <strain evidence="8">Brown Norway</strain>
    </source>
</reference>
<dbReference type="AGR" id="RGD:2323781"/>
<dbReference type="PRINTS" id="PR00722">
    <property type="entry name" value="CHYMOTRYPSIN"/>
</dbReference>
<evidence type="ECO:0000256" key="2">
    <source>
        <dbReference type="ARBA" id="ARBA00022801"/>
    </source>
</evidence>
<dbReference type="PANTHER" id="PTHR24252">
    <property type="entry name" value="ACROSIN-RELATED"/>
    <property type="match status" value="1"/>
</dbReference>
<sequence>MASPPFPSHAYSEVLEANLFNPGPQPRGVERPSFPCPMASRVGGLPEVLCWATGPERPHQSSEGGKRWRTSRHRADLPAAAILGPAAAMGSWALSAALLCLGGALAYGKLHSLTLREGSSPAQGQAAMPGPPEEEQPVTKGCGIAPLRGALEGSRIIGGMQANAGAWPWQVSLQVQDGNFLVHVCGGALVRDRWVLTAAHCTKEASDPLKWRAVIGTTDLTRSHSHSRSVRVSDIVIQPDFILETFVNDIALFHLKKAVRYNDHIQPICLPFGVFQKLDQNTTCFVSGWGRTQEEGNGTTILQEAKVHFISREICNSDRSYGGVIPNTSFCAGHENGTFDTCRGDSGGPLMCYLTEHKRYFVMGVTSYGHGCGRRHFPGVYSSPSFFQQWLTAYLSQGNTKHLFDMDMMLGQVLMALGSIILLGAT</sequence>
<keyword evidence="4" id="KW-1015">Disulfide bond</keyword>
<dbReference type="PANTHER" id="PTHR24252:SF21">
    <property type="entry name" value="TRANSMEMBRANE SERINE PROTEASE 12"/>
    <property type="match status" value="1"/>
</dbReference>